<dbReference type="Pfam" id="PF22741">
    <property type="entry name" value="PTP-NADK"/>
    <property type="match status" value="1"/>
</dbReference>
<dbReference type="EMBL" id="JADWDC010000002">
    <property type="protein sequence ID" value="MCC0175666.1"/>
    <property type="molecule type" value="Genomic_DNA"/>
</dbReference>
<feature type="domain" description="DSP-PTPase phosphatase fused to NAD+ Kinase" evidence="1">
    <location>
        <begin position="15"/>
        <end position="123"/>
    </location>
</feature>
<sequence length="149" mass="17261">MKSIQDYYQINENIATSGQPTPEQFPWIKDAGYRVIVNLAMSCSTNALANEGAIVTDLGLVYIQIPVVWENPTLDDVKLFFQTMRAFQERKVWVHCAKNMRVSCFIYFWQKYVLRLSEAEARYPMNQIWQPTGVWQQLIECGSSLELLA</sequence>
<dbReference type="CDD" id="cd14503">
    <property type="entry name" value="PTP-bact"/>
    <property type="match status" value="1"/>
</dbReference>
<dbReference type="Proteomes" id="UP000729733">
    <property type="component" value="Unassembled WGS sequence"/>
</dbReference>
<name>A0A964BP97_9CYAN</name>
<organism evidence="2 3">
    <name type="scientific">Waterburya agarophytonicola KI4</name>
    <dbReference type="NCBI Taxonomy" id="2874699"/>
    <lineage>
        <taxon>Bacteria</taxon>
        <taxon>Bacillati</taxon>
        <taxon>Cyanobacteriota</taxon>
        <taxon>Cyanophyceae</taxon>
        <taxon>Pleurocapsales</taxon>
        <taxon>Hyellaceae</taxon>
        <taxon>Waterburya</taxon>
        <taxon>Waterburya agarophytonicola</taxon>
    </lineage>
</organism>
<accession>A0A964BP97</accession>
<evidence type="ECO:0000313" key="2">
    <source>
        <dbReference type="EMBL" id="MCC0175666.1"/>
    </source>
</evidence>
<evidence type="ECO:0000259" key="1">
    <source>
        <dbReference type="Pfam" id="PF22741"/>
    </source>
</evidence>
<keyword evidence="3" id="KW-1185">Reference proteome</keyword>
<proteinExistence type="predicted"/>
<dbReference type="InterPro" id="IPR055214">
    <property type="entry name" value="PTP-NADK"/>
</dbReference>
<protein>
    <submittedName>
        <fullName evidence="2">Protein tyrosine phosphatase family protein</fullName>
    </submittedName>
</protein>
<dbReference type="Gene3D" id="3.90.190.10">
    <property type="entry name" value="Protein tyrosine phosphatase superfamily"/>
    <property type="match status" value="1"/>
</dbReference>
<dbReference type="SUPFAM" id="SSF52799">
    <property type="entry name" value="(Phosphotyrosine protein) phosphatases II"/>
    <property type="match status" value="1"/>
</dbReference>
<evidence type="ECO:0000313" key="3">
    <source>
        <dbReference type="Proteomes" id="UP000729733"/>
    </source>
</evidence>
<dbReference type="AlphaFoldDB" id="A0A964BP97"/>
<comment type="caution">
    <text evidence="2">The sequence shown here is derived from an EMBL/GenBank/DDBJ whole genome shotgun (WGS) entry which is preliminary data.</text>
</comment>
<dbReference type="InterPro" id="IPR029021">
    <property type="entry name" value="Prot-tyrosine_phosphatase-like"/>
</dbReference>
<gene>
    <name evidence="2" type="ORF">I4641_01560</name>
</gene>
<reference evidence="2" key="1">
    <citation type="journal article" date="2021" name="Antonie Van Leeuwenhoek">
        <title>Draft genome and description of Waterburya agarophytonicola gen. nov. sp. nov. (Pleurocapsales, Cyanobacteria): a seaweed symbiont.</title>
        <authorList>
            <person name="Bonthond G."/>
            <person name="Shalygin S."/>
            <person name="Bayer T."/>
            <person name="Weinberger F."/>
        </authorList>
    </citation>
    <scope>NUCLEOTIDE SEQUENCE</scope>
    <source>
        <strain evidence="2">KI4</strain>
    </source>
</reference>